<organism evidence="1 2">
    <name type="scientific">Chelatococcus daeguensis</name>
    <dbReference type="NCBI Taxonomy" id="444444"/>
    <lineage>
        <taxon>Bacteria</taxon>
        <taxon>Pseudomonadati</taxon>
        <taxon>Pseudomonadota</taxon>
        <taxon>Alphaproteobacteria</taxon>
        <taxon>Hyphomicrobiales</taxon>
        <taxon>Chelatococcaceae</taxon>
        <taxon>Chelatococcus</taxon>
    </lineage>
</organism>
<dbReference type="InterPro" id="IPR014581">
    <property type="entry name" value="UCP033303"/>
</dbReference>
<dbReference type="RefSeq" id="WP_071923465.1">
    <property type="nucleotide sequence ID" value="NZ_CP018095.1"/>
</dbReference>
<dbReference type="PIRSF" id="PIRSF033303">
    <property type="entry name" value="UCP033303"/>
    <property type="match status" value="1"/>
</dbReference>
<dbReference type="EMBL" id="CP018095">
    <property type="protein sequence ID" value="APF36818.1"/>
    <property type="molecule type" value="Genomic_DNA"/>
</dbReference>
<dbReference type="Proteomes" id="UP000182703">
    <property type="component" value="Chromosome"/>
</dbReference>
<keyword evidence="2" id="KW-1185">Reference proteome</keyword>
<name>A0AAC9NY68_9HYPH</name>
<dbReference type="KEGG" id="cdq:BOQ54_05340"/>
<reference evidence="1 2" key="1">
    <citation type="submission" date="2016-11" db="EMBL/GenBank/DDBJ databases">
        <title>Complete genome sequence of the aerobically denitrifying bacterium Chelatococcus daeguensis TAD1.</title>
        <authorList>
            <person name="Yang Y."/>
            <person name="Huang S."/>
            <person name="Lin E."/>
        </authorList>
    </citation>
    <scope>NUCLEOTIDE SEQUENCE [LARGE SCALE GENOMIC DNA]</scope>
    <source>
        <strain evidence="1 2">TAD1</strain>
    </source>
</reference>
<proteinExistence type="predicted"/>
<evidence type="ECO:0000313" key="1">
    <source>
        <dbReference type="EMBL" id="APF36818.1"/>
    </source>
</evidence>
<dbReference type="Pfam" id="PF07040">
    <property type="entry name" value="DUF1326"/>
    <property type="match status" value="1"/>
</dbReference>
<dbReference type="AlphaFoldDB" id="A0AAC9NY68"/>
<protein>
    <recommendedName>
        <fullName evidence="3">DUF1326 domain-containing protein</fullName>
    </recommendedName>
</protein>
<gene>
    <name evidence="1" type="ORF">BOQ54_05340</name>
</gene>
<dbReference type="InterPro" id="IPR009758">
    <property type="entry name" value="DUF1326"/>
</dbReference>
<evidence type="ECO:0000313" key="2">
    <source>
        <dbReference type="Proteomes" id="UP000182703"/>
    </source>
</evidence>
<sequence>MAGAVEWSIRARFFVNFNCAHDCPYQFDMLPSHGPCRGVAALEIDEGRYGSVALDRLKAAVAFSWPGAISEGGGQVLTVIDERAAPDQRAALLRIMSGEDAGPGADFFRIFAATVDMRHGPLFSAIEFEIDIDQRRAAVVVPGVIDSRGEPLHDGSGRIRRVRVDMPEGFEHRQAEVGRGWTRISGPMPMRLTDAHGLFARLALSADPAPRPVPTVAESAP</sequence>
<evidence type="ECO:0008006" key="3">
    <source>
        <dbReference type="Google" id="ProtNLM"/>
    </source>
</evidence>
<accession>A0AAC9NY68</accession>